<feature type="transmembrane region" description="Helical" evidence="8">
    <location>
        <begin position="42"/>
        <end position="62"/>
    </location>
</feature>
<feature type="transmembrane region" description="Helical" evidence="8">
    <location>
        <begin position="269"/>
        <end position="288"/>
    </location>
</feature>
<accession>A0A6M0QBI0</accession>
<dbReference type="GO" id="GO:0016020">
    <property type="term" value="C:membrane"/>
    <property type="evidence" value="ECO:0007669"/>
    <property type="project" value="UniProtKB-SubCell"/>
</dbReference>
<name>A0A6M0QBI0_9BACI</name>
<dbReference type="PANTHER" id="PTHR34975:SF2">
    <property type="entry name" value="SPORE GERMINATION PROTEIN A2"/>
    <property type="match status" value="1"/>
</dbReference>
<reference evidence="9 10" key="1">
    <citation type="submission" date="2020-02" db="EMBL/GenBank/DDBJ databases">
        <title>Bacillus aquiflavi sp. nov., isolated from yellow water of strong flavor Chinese baijiu in Yibin region of China.</title>
        <authorList>
            <person name="Xie J."/>
        </authorList>
    </citation>
    <scope>NUCLEOTIDE SEQUENCE [LARGE SCALE GENOMIC DNA]</scope>
    <source>
        <strain evidence="9 10">SA4</strain>
    </source>
</reference>
<keyword evidence="6 8" id="KW-1133">Transmembrane helix</keyword>
<evidence type="ECO:0000256" key="6">
    <source>
        <dbReference type="ARBA" id="ARBA00022989"/>
    </source>
</evidence>
<feature type="transmembrane region" description="Helical" evidence="8">
    <location>
        <begin position="142"/>
        <end position="164"/>
    </location>
</feature>
<dbReference type="RefSeq" id="WP_163181538.1">
    <property type="nucleotide sequence ID" value="NZ_JAAIWM010000009.1"/>
</dbReference>
<sequence>MDKGNIKTLNSYHVIFLVQQSLIGVGLLSLPHTLAEVGYNLWYVPFIFGVVAQLTLIPMYLLGKNYPNQSIYEVFEQLLGKWVGKLLSLLLISYCVITVASVAEFYVGILQVGTLPHETMFLPTLAIFIVLVYIVQGGIKLVARFCIIAFLLTIWMTVYLQWGITKGAFTHLLPVFDMNLSDVLNTSKGSYNTMLGYELFLVYFPYIANQQKSLKHASVGIWVSVSIYTIVCFTSVVYFTKGQLDLIKYPVLNLYKAVELSFIERIETLGISIWVFLTLSTIAIYLWAGKKGVAVLFNGDKKIHIYLLGAVAFAIILLPLFDQWEAELYEDVQPLAGYFFILLPSFLLLLHFLKKVLVKEDG</sequence>
<dbReference type="Pfam" id="PF03845">
    <property type="entry name" value="Spore_permease"/>
    <property type="match status" value="1"/>
</dbReference>
<comment type="similarity">
    <text evidence="2">Belongs to the amino acid-polyamine-organocation (APC) superfamily. Spore germination protein (SGP) (TC 2.A.3.9) family.</text>
</comment>
<organism evidence="9 10">
    <name type="scientific">Bacillus mesophilus</name>
    <dbReference type="NCBI Taxonomy" id="1808955"/>
    <lineage>
        <taxon>Bacteria</taxon>
        <taxon>Bacillati</taxon>
        <taxon>Bacillota</taxon>
        <taxon>Bacilli</taxon>
        <taxon>Bacillales</taxon>
        <taxon>Bacillaceae</taxon>
        <taxon>Bacillus</taxon>
    </lineage>
</organism>
<feature type="transmembrane region" description="Helical" evidence="8">
    <location>
        <begin position="189"/>
        <end position="207"/>
    </location>
</feature>
<keyword evidence="10" id="KW-1185">Reference proteome</keyword>
<dbReference type="AlphaFoldDB" id="A0A6M0QBI0"/>
<evidence type="ECO:0000256" key="2">
    <source>
        <dbReference type="ARBA" id="ARBA00007998"/>
    </source>
</evidence>
<proteinExistence type="inferred from homology"/>
<feature type="transmembrane region" description="Helical" evidence="8">
    <location>
        <begin position="303"/>
        <end position="321"/>
    </location>
</feature>
<evidence type="ECO:0000256" key="3">
    <source>
        <dbReference type="ARBA" id="ARBA00022448"/>
    </source>
</evidence>
<evidence type="ECO:0000313" key="10">
    <source>
        <dbReference type="Proteomes" id="UP000481043"/>
    </source>
</evidence>
<keyword evidence="7 8" id="KW-0472">Membrane</keyword>
<dbReference type="GO" id="GO:0009847">
    <property type="term" value="P:spore germination"/>
    <property type="evidence" value="ECO:0007669"/>
    <property type="project" value="InterPro"/>
</dbReference>
<feature type="transmembrane region" description="Helical" evidence="8">
    <location>
        <begin position="333"/>
        <end position="353"/>
    </location>
</feature>
<keyword evidence="5 8" id="KW-0812">Transmembrane</keyword>
<protein>
    <submittedName>
        <fullName evidence="9">GerAB/ArcD/ProY family transporter</fullName>
    </submittedName>
</protein>
<evidence type="ECO:0000256" key="4">
    <source>
        <dbReference type="ARBA" id="ARBA00022544"/>
    </source>
</evidence>
<comment type="caution">
    <text evidence="9">The sequence shown here is derived from an EMBL/GenBank/DDBJ whole genome shotgun (WGS) entry which is preliminary data.</text>
</comment>
<gene>
    <name evidence="9" type="ORF">G4D63_18580</name>
</gene>
<dbReference type="InterPro" id="IPR004761">
    <property type="entry name" value="Spore_GerAB"/>
</dbReference>
<evidence type="ECO:0000256" key="1">
    <source>
        <dbReference type="ARBA" id="ARBA00004141"/>
    </source>
</evidence>
<evidence type="ECO:0000256" key="7">
    <source>
        <dbReference type="ARBA" id="ARBA00023136"/>
    </source>
</evidence>
<dbReference type="PANTHER" id="PTHR34975">
    <property type="entry name" value="SPORE GERMINATION PROTEIN A2"/>
    <property type="match status" value="1"/>
</dbReference>
<dbReference type="Proteomes" id="UP000481043">
    <property type="component" value="Unassembled WGS sequence"/>
</dbReference>
<feature type="transmembrane region" description="Helical" evidence="8">
    <location>
        <begin position="119"/>
        <end position="135"/>
    </location>
</feature>
<keyword evidence="3" id="KW-0813">Transport</keyword>
<evidence type="ECO:0000313" key="9">
    <source>
        <dbReference type="EMBL" id="NEY73724.1"/>
    </source>
</evidence>
<feature type="transmembrane region" description="Helical" evidence="8">
    <location>
        <begin position="82"/>
        <end position="107"/>
    </location>
</feature>
<dbReference type="NCBIfam" id="TIGR00912">
    <property type="entry name" value="2A0309"/>
    <property type="match status" value="1"/>
</dbReference>
<evidence type="ECO:0000256" key="8">
    <source>
        <dbReference type="SAM" id="Phobius"/>
    </source>
</evidence>
<keyword evidence="4" id="KW-0309">Germination</keyword>
<dbReference type="EMBL" id="JAAIWM010000009">
    <property type="protein sequence ID" value="NEY73724.1"/>
    <property type="molecule type" value="Genomic_DNA"/>
</dbReference>
<feature type="transmembrane region" description="Helical" evidence="8">
    <location>
        <begin position="12"/>
        <end position="30"/>
    </location>
</feature>
<comment type="subcellular location">
    <subcellularLocation>
        <location evidence="1">Membrane</location>
        <topology evidence="1">Multi-pass membrane protein</topology>
    </subcellularLocation>
</comment>
<feature type="transmembrane region" description="Helical" evidence="8">
    <location>
        <begin position="219"/>
        <end position="239"/>
    </location>
</feature>
<evidence type="ECO:0000256" key="5">
    <source>
        <dbReference type="ARBA" id="ARBA00022692"/>
    </source>
</evidence>